<evidence type="ECO:0000313" key="7">
    <source>
        <dbReference type="EMBL" id="GBN63699.1"/>
    </source>
</evidence>
<keyword evidence="4 7" id="KW-0808">Transferase</keyword>
<comment type="pathway">
    <text evidence="6">Amino-acid biosynthesis.</text>
</comment>
<organism evidence="7 8">
    <name type="scientific">Araneus ventricosus</name>
    <name type="common">Orbweaver spider</name>
    <name type="synonym">Epeira ventricosa</name>
    <dbReference type="NCBI Taxonomy" id="182803"/>
    <lineage>
        <taxon>Eukaryota</taxon>
        <taxon>Metazoa</taxon>
        <taxon>Ecdysozoa</taxon>
        <taxon>Arthropoda</taxon>
        <taxon>Chelicerata</taxon>
        <taxon>Arachnida</taxon>
        <taxon>Araneae</taxon>
        <taxon>Araneomorphae</taxon>
        <taxon>Entelegynae</taxon>
        <taxon>Araneoidea</taxon>
        <taxon>Araneidae</taxon>
        <taxon>Araneus</taxon>
    </lineage>
</organism>
<dbReference type="InterPro" id="IPR022278">
    <property type="entry name" value="Pser_aminoTfrase"/>
</dbReference>
<evidence type="ECO:0000256" key="2">
    <source>
        <dbReference type="ARBA" id="ARBA00022576"/>
    </source>
</evidence>
<reference evidence="7 8" key="1">
    <citation type="journal article" date="2019" name="Sci. Rep.">
        <title>Orb-weaving spider Araneus ventricosus genome elucidates the spidroin gene catalogue.</title>
        <authorList>
            <person name="Kono N."/>
            <person name="Nakamura H."/>
            <person name="Ohtoshi R."/>
            <person name="Moran D.A.P."/>
            <person name="Shinohara A."/>
            <person name="Yoshida Y."/>
            <person name="Fujiwara M."/>
            <person name="Mori M."/>
            <person name="Tomita M."/>
            <person name="Arakawa K."/>
        </authorList>
    </citation>
    <scope>NUCLEOTIDE SEQUENCE [LARGE SCALE GENOMIC DNA]</scope>
</reference>
<keyword evidence="2 7" id="KW-0032">Aminotransferase</keyword>
<gene>
    <name evidence="7" type="primary">Psat1_1</name>
    <name evidence="7" type="ORF">AVEN_180265_1</name>
</gene>
<dbReference type="GO" id="GO:0004648">
    <property type="term" value="F:O-phospho-L-serine:2-oxoglutarate aminotransferase activity"/>
    <property type="evidence" value="ECO:0007669"/>
    <property type="project" value="InterPro"/>
</dbReference>
<dbReference type="InterPro" id="IPR015422">
    <property type="entry name" value="PyrdxlP-dep_Trfase_small"/>
</dbReference>
<evidence type="ECO:0000313" key="8">
    <source>
        <dbReference type="Proteomes" id="UP000499080"/>
    </source>
</evidence>
<dbReference type="GO" id="GO:0030170">
    <property type="term" value="F:pyridoxal phosphate binding"/>
    <property type="evidence" value="ECO:0007669"/>
    <property type="project" value="TreeGrafter"/>
</dbReference>
<accession>A0A4Y2QKG9</accession>
<dbReference type="GO" id="GO:0006564">
    <property type="term" value="P:L-serine biosynthetic process"/>
    <property type="evidence" value="ECO:0007669"/>
    <property type="project" value="InterPro"/>
</dbReference>
<dbReference type="PANTHER" id="PTHR43247">
    <property type="entry name" value="PHOSPHOSERINE AMINOTRANSFERASE"/>
    <property type="match status" value="1"/>
</dbReference>
<dbReference type="AlphaFoldDB" id="A0A4Y2QKG9"/>
<sequence>MIVFSYLCYFLVRSSVIRRENRSRMNVPFRLGGGDGVDEMEEKFLNEAKARNMIGLKGHGSVGGIRISLFNAITLEHTERLVEFLKEFQASNQ</sequence>
<dbReference type="GO" id="GO:0005737">
    <property type="term" value="C:cytoplasm"/>
    <property type="evidence" value="ECO:0007669"/>
    <property type="project" value="TreeGrafter"/>
</dbReference>
<dbReference type="Proteomes" id="UP000499080">
    <property type="component" value="Unassembled WGS sequence"/>
</dbReference>
<dbReference type="SUPFAM" id="SSF53383">
    <property type="entry name" value="PLP-dependent transferases"/>
    <property type="match status" value="1"/>
</dbReference>
<evidence type="ECO:0000256" key="5">
    <source>
        <dbReference type="ARBA" id="ARBA00022898"/>
    </source>
</evidence>
<evidence type="ECO:0000256" key="1">
    <source>
        <dbReference type="ARBA" id="ARBA00001933"/>
    </source>
</evidence>
<evidence type="ECO:0000256" key="4">
    <source>
        <dbReference type="ARBA" id="ARBA00022679"/>
    </source>
</evidence>
<dbReference type="OrthoDB" id="1703350at2759"/>
<proteinExistence type="predicted"/>
<comment type="cofactor">
    <cofactor evidence="1">
        <name>pyridoxal 5'-phosphate</name>
        <dbReference type="ChEBI" id="CHEBI:597326"/>
    </cofactor>
</comment>
<keyword evidence="5" id="KW-0663">Pyridoxal phosphate</keyword>
<keyword evidence="3" id="KW-0028">Amino-acid biosynthesis</keyword>
<evidence type="ECO:0000256" key="3">
    <source>
        <dbReference type="ARBA" id="ARBA00022605"/>
    </source>
</evidence>
<dbReference type="PANTHER" id="PTHR43247:SF1">
    <property type="entry name" value="PHOSPHOSERINE AMINOTRANSFERASE"/>
    <property type="match status" value="1"/>
</dbReference>
<keyword evidence="8" id="KW-1185">Reference proteome</keyword>
<dbReference type="EMBL" id="BGPR01014093">
    <property type="protein sequence ID" value="GBN63699.1"/>
    <property type="molecule type" value="Genomic_DNA"/>
</dbReference>
<name>A0A4Y2QKG9_ARAVE</name>
<comment type="caution">
    <text evidence="7">The sequence shown here is derived from an EMBL/GenBank/DDBJ whole genome shotgun (WGS) entry which is preliminary data.</text>
</comment>
<evidence type="ECO:0000256" key="6">
    <source>
        <dbReference type="ARBA" id="ARBA00029440"/>
    </source>
</evidence>
<protein>
    <submittedName>
        <fullName evidence="7">Phosphoserine aminotransferase</fullName>
    </submittedName>
</protein>
<dbReference type="InterPro" id="IPR015424">
    <property type="entry name" value="PyrdxlP-dep_Trfase"/>
</dbReference>
<dbReference type="Gene3D" id="3.90.1150.10">
    <property type="entry name" value="Aspartate Aminotransferase, domain 1"/>
    <property type="match status" value="1"/>
</dbReference>